<proteinExistence type="inferred from homology"/>
<dbReference type="NCBIfam" id="TIGR00369">
    <property type="entry name" value="unchar_dom_1"/>
    <property type="match status" value="1"/>
</dbReference>
<gene>
    <name evidence="4" type="primary">paaI</name>
    <name evidence="4" type="ORF">GJW-30_1_00002</name>
</gene>
<protein>
    <submittedName>
        <fullName evidence="4">Acyl-coenzyme A thioesterase PaaI</fullName>
        <ecNumber evidence="4">3.1.2.-</ecNumber>
    </submittedName>
</protein>
<dbReference type="SUPFAM" id="SSF54637">
    <property type="entry name" value="Thioesterase/thiol ester dehydrase-isomerase"/>
    <property type="match status" value="1"/>
</dbReference>
<dbReference type="InterPro" id="IPR011973">
    <property type="entry name" value="PaaD"/>
</dbReference>
<evidence type="ECO:0000259" key="3">
    <source>
        <dbReference type="Pfam" id="PF03061"/>
    </source>
</evidence>
<sequence length="145" mass="15228">MNAAELARACADAMWAEDNASRGLGMRLLAVAPGTAELAMSVTERMVNGHGLCHGGFIFTLADSAFAFACNTHNTRTVAHQCAVTFVSSAHLGDELTARASERHRAGRSGIYDITVTRADGSVVAEFRGHSRAIKGELLPGVVAT</sequence>
<dbReference type="NCBIfam" id="TIGR02286">
    <property type="entry name" value="PaaD"/>
    <property type="match status" value="1"/>
</dbReference>
<dbReference type="EMBL" id="AP014946">
    <property type="protein sequence ID" value="BAT57497.1"/>
    <property type="molecule type" value="Genomic_DNA"/>
</dbReference>
<dbReference type="EC" id="3.1.2.-" evidence="4"/>
<feature type="domain" description="Thioesterase" evidence="3">
    <location>
        <begin position="50"/>
        <end position="124"/>
    </location>
</feature>
<dbReference type="AlphaFoldDB" id="A0A0S3PNK7"/>
<comment type="similarity">
    <text evidence="1">Belongs to the thioesterase PaaI family.</text>
</comment>
<dbReference type="InterPro" id="IPR029069">
    <property type="entry name" value="HotDog_dom_sf"/>
</dbReference>
<dbReference type="Proteomes" id="UP000236884">
    <property type="component" value="Chromosome"/>
</dbReference>
<dbReference type="CDD" id="cd03443">
    <property type="entry name" value="PaaI_thioesterase"/>
    <property type="match status" value="1"/>
</dbReference>
<name>A0A0S3PNK7_9BRAD</name>
<dbReference type="PANTHER" id="PTHR42856:SF1">
    <property type="entry name" value="ACYL-COENZYME A THIOESTERASE PAAI"/>
    <property type="match status" value="1"/>
</dbReference>
<evidence type="ECO:0000313" key="5">
    <source>
        <dbReference type="Proteomes" id="UP000236884"/>
    </source>
</evidence>
<dbReference type="Gene3D" id="3.10.129.10">
    <property type="entry name" value="Hotdog Thioesterase"/>
    <property type="match status" value="1"/>
</dbReference>
<dbReference type="InterPro" id="IPR003736">
    <property type="entry name" value="PAAI_dom"/>
</dbReference>
<reference evidence="4 5" key="1">
    <citation type="submission" date="2015-08" db="EMBL/GenBank/DDBJ databases">
        <title>Investigation of the bacterial diversity of lava forest soil.</title>
        <authorList>
            <person name="Lee J.S."/>
        </authorList>
    </citation>
    <scope>NUCLEOTIDE SEQUENCE [LARGE SCALE GENOMIC DNA]</scope>
    <source>
        <strain evidence="4 5">GJW-30</strain>
    </source>
</reference>
<dbReference type="InterPro" id="IPR006683">
    <property type="entry name" value="Thioestr_dom"/>
</dbReference>
<dbReference type="GO" id="GO:0016289">
    <property type="term" value="F:acyl-CoA hydrolase activity"/>
    <property type="evidence" value="ECO:0007669"/>
    <property type="project" value="UniProtKB-ARBA"/>
</dbReference>
<dbReference type="InterPro" id="IPR052723">
    <property type="entry name" value="Acyl-CoA_thioesterase_PaaI"/>
</dbReference>
<keyword evidence="5" id="KW-1185">Reference proteome</keyword>
<dbReference type="PANTHER" id="PTHR42856">
    <property type="entry name" value="ACYL-COENZYME A THIOESTERASE PAAI"/>
    <property type="match status" value="1"/>
</dbReference>
<dbReference type="OrthoDB" id="32575at2"/>
<organism evidence="4 5">
    <name type="scientific">Variibacter gotjawalensis</name>
    <dbReference type="NCBI Taxonomy" id="1333996"/>
    <lineage>
        <taxon>Bacteria</taxon>
        <taxon>Pseudomonadati</taxon>
        <taxon>Pseudomonadota</taxon>
        <taxon>Alphaproteobacteria</taxon>
        <taxon>Hyphomicrobiales</taxon>
        <taxon>Nitrobacteraceae</taxon>
        <taxon>Variibacter</taxon>
    </lineage>
</organism>
<evidence type="ECO:0000256" key="1">
    <source>
        <dbReference type="ARBA" id="ARBA00008324"/>
    </source>
</evidence>
<evidence type="ECO:0000256" key="2">
    <source>
        <dbReference type="ARBA" id="ARBA00022801"/>
    </source>
</evidence>
<dbReference type="Pfam" id="PF03061">
    <property type="entry name" value="4HBT"/>
    <property type="match status" value="1"/>
</dbReference>
<dbReference type="FunFam" id="3.10.129.10:FF:000022">
    <property type="entry name" value="Phenylacetic acid degradation protein"/>
    <property type="match status" value="1"/>
</dbReference>
<dbReference type="KEGG" id="vgo:GJW-30_1_00002"/>
<evidence type="ECO:0000313" key="4">
    <source>
        <dbReference type="EMBL" id="BAT57497.1"/>
    </source>
</evidence>
<accession>A0A0S3PNK7</accession>
<keyword evidence="2 4" id="KW-0378">Hydrolase</keyword>